<protein>
    <submittedName>
        <fullName evidence="3">Uncharacterized protein</fullName>
    </submittedName>
</protein>
<keyword evidence="1" id="KW-0812">Transmembrane</keyword>
<gene>
    <name evidence="2" type="ORF">DC041_0001798</name>
    <name evidence="3" type="ORF">DC041_0004025</name>
</gene>
<organism evidence="3 4">
    <name type="scientific">Schistosoma bovis</name>
    <name type="common">Blood fluke</name>
    <dbReference type="NCBI Taxonomy" id="6184"/>
    <lineage>
        <taxon>Eukaryota</taxon>
        <taxon>Metazoa</taxon>
        <taxon>Spiralia</taxon>
        <taxon>Lophotrochozoa</taxon>
        <taxon>Platyhelminthes</taxon>
        <taxon>Trematoda</taxon>
        <taxon>Digenea</taxon>
        <taxon>Strigeidida</taxon>
        <taxon>Schistosomatoidea</taxon>
        <taxon>Schistosomatidae</taxon>
        <taxon>Schistosoma</taxon>
    </lineage>
</organism>
<evidence type="ECO:0000256" key="1">
    <source>
        <dbReference type="SAM" id="Phobius"/>
    </source>
</evidence>
<dbReference type="Proteomes" id="UP000290809">
    <property type="component" value="Unassembled WGS sequence"/>
</dbReference>
<evidence type="ECO:0000313" key="2">
    <source>
        <dbReference type="EMBL" id="RTG81570.1"/>
    </source>
</evidence>
<comment type="caution">
    <text evidence="3">The sequence shown here is derived from an EMBL/GenBank/DDBJ whole genome shotgun (WGS) entry which is preliminary data.</text>
</comment>
<name>A0A430QGK9_SCHBO</name>
<reference evidence="3 4" key="1">
    <citation type="journal article" date="2019" name="PLoS Pathog.">
        <title>Genome sequence of the bovine parasite Schistosoma bovis Tanzania.</title>
        <authorList>
            <person name="Oey H."/>
            <person name="Zakrzewski M."/>
            <person name="Gobert G."/>
            <person name="Gravermann K."/>
            <person name="Stoye J."/>
            <person name="Jones M."/>
            <person name="Mcmanus D."/>
            <person name="Krause L."/>
        </authorList>
    </citation>
    <scope>NUCLEOTIDE SEQUENCE [LARGE SCALE GENOMIC DNA]</scope>
    <source>
        <strain evidence="3 4">TAN1997</strain>
    </source>
</reference>
<dbReference type="AlphaFoldDB" id="A0A430QGK9"/>
<sequence>MFQDVDMSNIEESVNYHSNDNSSKPISDQSKSFTLLLSLFYTSGKLNFVVVVAFIQLSCK</sequence>
<keyword evidence="4" id="KW-1185">Reference proteome</keyword>
<accession>A0A430QGK9</accession>
<keyword evidence="1" id="KW-0472">Membrane</keyword>
<proteinExistence type="predicted"/>
<dbReference type="EMBL" id="QMKO01001754">
    <property type="protein sequence ID" value="RTG86823.1"/>
    <property type="molecule type" value="Genomic_DNA"/>
</dbReference>
<evidence type="ECO:0000313" key="4">
    <source>
        <dbReference type="Proteomes" id="UP000290809"/>
    </source>
</evidence>
<dbReference type="EMBL" id="QMKO01003283">
    <property type="protein sequence ID" value="RTG81570.1"/>
    <property type="molecule type" value="Genomic_DNA"/>
</dbReference>
<feature type="transmembrane region" description="Helical" evidence="1">
    <location>
        <begin position="33"/>
        <end position="55"/>
    </location>
</feature>
<evidence type="ECO:0000313" key="3">
    <source>
        <dbReference type="EMBL" id="RTG86823.1"/>
    </source>
</evidence>
<keyword evidence="1" id="KW-1133">Transmembrane helix</keyword>